<feature type="region of interest" description="Disordered" evidence="1">
    <location>
        <begin position="1"/>
        <end position="25"/>
    </location>
</feature>
<reference evidence="2" key="1">
    <citation type="journal article" date="2013" name="Genetics">
        <title>The draft genome and transcriptome of Panagrellus redivivus are shaped by the harsh demands of a free-living lifestyle.</title>
        <authorList>
            <person name="Srinivasan J."/>
            <person name="Dillman A.R."/>
            <person name="Macchietto M.G."/>
            <person name="Heikkinen L."/>
            <person name="Lakso M."/>
            <person name="Fracchia K.M."/>
            <person name="Antoshechkin I."/>
            <person name="Mortazavi A."/>
            <person name="Wong G."/>
            <person name="Sternberg P.W."/>
        </authorList>
    </citation>
    <scope>NUCLEOTIDE SEQUENCE [LARGE SCALE GENOMIC DNA]</scope>
    <source>
        <strain evidence="2">MT8872</strain>
    </source>
</reference>
<dbReference type="AlphaFoldDB" id="A0A7E4VSI7"/>
<proteinExistence type="predicted"/>
<organism evidence="2 3">
    <name type="scientific">Panagrellus redivivus</name>
    <name type="common">Microworm</name>
    <dbReference type="NCBI Taxonomy" id="6233"/>
    <lineage>
        <taxon>Eukaryota</taxon>
        <taxon>Metazoa</taxon>
        <taxon>Ecdysozoa</taxon>
        <taxon>Nematoda</taxon>
        <taxon>Chromadorea</taxon>
        <taxon>Rhabditida</taxon>
        <taxon>Tylenchina</taxon>
        <taxon>Panagrolaimomorpha</taxon>
        <taxon>Panagrolaimoidea</taxon>
        <taxon>Panagrolaimidae</taxon>
        <taxon>Panagrellus</taxon>
    </lineage>
</organism>
<sequence length="91" mass="9733">MTVHVKNFPQIKPASVPSGDDAYPRPYVCQREAMNHLQSSAFVPSNRAKTSDCLDALPPSTVDGLSRSVTKPFKQPQPGGWPSQASPAPSA</sequence>
<accession>A0A7E4VSI7</accession>
<feature type="region of interest" description="Disordered" evidence="1">
    <location>
        <begin position="40"/>
        <end position="91"/>
    </location>
</feature>
<evidence type="ECO:0000313" key="3">
    <source>
        <dbReference type="WBParaSite" id="Pan_g23654.t1"/>
    </source>
</evidence>
<dbReference type="Proteomes" id="UP000492821">
    <property type="component" value="Unassembled WGS sequence"/>
</dbReference>
<name>A0A7E4VSI7_PANRE</name>
<dbReference type="WBParaSite" id="Pan_g23654.t1">
    <property type="protein sequence ID" value="Pan_g23654.t1"/>
    <property type="gene ID" value="Pan_g23654"/>
</dbReference>
<protein>
    <submittedName>
        <fullName evidence="3">Uncharacterized protein</fullName>
    </submittedName>
</protein>
<evidence type="ECO:0000313" key="2">
    <source>
        <dbReference type="Proteomes" id="UP000492821"/>
    </source>
</evidence>
<keyword evidence="2" id="KW-1185">Reference proteome</keyword>
<reference evidence="3" key="2">
    <citation type="submission" date="2020-10" db="UniProtKB">
        <authorList>
            <consortium name="WormBaseParasite"/>
        </authorList>
    </citation>
    <scope>IDENTIFICATION</scope>
</reference>
<evidence type="ECO:0000256" key="1">
    <source>
        <dbReference type="SAM" id="MobiDB-lite"/>
    </source>
</evidence>